<protein>
    <recommendedName>
        <fullName evidence="2">Expansin-like EG45 domain-containing protein</fullName>
    </recommendedName>
</protein>
<accession>A0A067KR28</accession>
<dbReference type="Gene3D" id="2.40.40.10">
    <property type="entry name" value="RlpA-like domain"/>
    <property type="match status" value="1"/>
</dbReference>
<evidence type="ECO:0000259" key="2">
    <source>
        <dbReference type="PROSITE" id="PS50842"/>
    </source>
</evidence>
<name>A0A067KR28_JATCU</name>
<feature type="domain" description="Expansin-like EG45" evidence="2">
    <location>
        <begin position="29"/>
        <end position="112"/>
    </location>
</feature>
<dbReference type="STRING" id="180498.A0A067KR28"/>
<dbReference type="InterPro" id="IPR036908">
    <property type="entry name" value="RlpA-like_sf"/>
</dbReference>
<evidence type="ECO:0000313" key="4">
    <source>
        <dbReference type="Proteomes" id="UP000027138"/>
    </source>
</evidence>
<dbReference type="SUPFAM" id="SSF50685">
    <property type="entry name" value="Barwin-like endoglucanases"/>
    <property type="match status" value="1"/>
</dbReference>
<dbReference type="OrthoDB" id="623670at2759"/>
<organism evidence="3 4">
    <name type="scientific">Jatropha curcas</name>
    <name type="common">Barbados nut</name>
    <dbReference type="NCBI Taxonomy" id="180498"/>
    <lineage>
        <taxon>Eukaryota</taxon>
        <taxon>Viridiplantae</taxon>
        <taxon>Streptophyta</taxon>
        <taxon>Embryophyta</taxon>
        <taxon>Tracheophyta</taxon>
        <taxon>Spermatophyta</taxon>
        <taxon>Magnoliopsida</taxon>
        <taxon>eudicotyledons</taxon>
        <taxon>Gunneridae</taxon>
        <taxon>Pentapetalae</taxon>
        <taxon>rosids</taxon>
        <taxon>fabids</taxon>
        <taxon>Malpighiales</taxon>
        <taxon>Euphorbiaceae</taxon>
        <taxon>Crotonoideae</taxon>
        <taxon>Jatropheae</taxon>
        <taxon>Jatropha</taxon>
    </lineage>
</organism>
<dbReference type="GO" id="GO:0048046">
    <property type="term" value="C:apoplast"/>
    <property type="evidence" value="ECO:0007669"/>
    <property type="project" value="InterPro"/>
</dbReference>
<dbReference type="PANTHER" id="PTHR47295:SF14">
    <property type="entry name" value="OS06G0688300 PROTEIN"/>
    <property type="match status" value="1"/>
</dbReference>
<feature type="signal peptide" evidence="1">
    <location>
        <begin position="1"/>
        <end position="20"/>
    </location>
</feature>
<dbReference type="PROSITE" id="PS50842">
    <property type="entry name" value="EXPANSIN_EG45"/>
    <property type="match status" value="1"/>
</dbReference>
<dbReference type="InterPro" id="IPR007112">
    <property type="entry name" value="Expansin/allergen_DPBB_dom"/>
</dbReference>
<dbReference type="Proteomes" id="UP000027138">
    <property type="component" value="Unassembled WGS sequence"/>
</dbReference>
<sequence length="133" mass="14345">MGKATKVLLLTLCLVGFVASVATEGNDIGTTTVYDPPYSHKPLKTTLLARVGDALWDEGDACGNMLIVRCERIGDASNRLCKENATVVTLIVDHCSNCKTTFEISVDAYAKLFDVVVVRGLVVSYDMINTLEG</sequence>
<evidence type="ECO:0000313" key="3">
    <source>
        <dbReference type="EMBL" id="KDP34254.1"/>
    </source>
</evidence>
<proteinExistence type="predicted"/>
<evidence type="ECO:0000256" key="1">
    <source>
        <dbReference type="SAM" id="SignalP"/>
    </source>
</evidence>
<dbReference type="AlphaFoldDB" id="A0A067KR28"/>
<reference evidence="3 4" key="1">
    <citation type="journal article" date="2014" name="PLoS ONE">
        <title>Global Analysis of Gene Expression Profiles in Physic Nut (Jatropha curcas L.) Seedlings Exposed to Salt Stress.</title>
        <authorList>
            <person name="Zhang L."/>
            <person name="Zhang C."/>
            <person name="Wu P."/>
            <person name="Chen Y."/>
            <person name="Li M."/>
            <person name="Jiang H."/>
            <person name="Wu G."/>
        </authorList>
    </citation>
    <scope>NUCLEOTIDE SEQUENCE [LARGE SCALE GENOMIC DNA]</scope>
    <source>
        <strain evidence="4">cv. GZQX0401</strain>
        <tissue evidence="3">Young leaves</tissue>
    </source>
</reference>
<dbReference type="EMBL" id="KK914539">
    <property type="protein sequence ID" value="KDP34254.1"/>
    <property type="molecule type" value="Genomic_DNA"/>
</dbReference>
<dbReference type="InterPro" id="IPR044206">
    <property type="entry name" value="EGC1/2"/>
</dbReference>
<gene>
    <name evidence="3" type="ORF">JCGZ_07825</name>
</gene>
<keyword evidence="1" id="KW-0732">Signal</keyword>
<dbReference type="PANTHER" id="PTHR47295">
    <property type="entry name" value="EG45-LIKE DOMAIN CONTAINING PROTEIN 1-RELATED"/>
    <property type="match status" value="1"/>
</dbReference>
<feature type="chain" id="PRO_5001643944" description="Expansin-like EG45 domain-containing protein" evidence="1">
    <location>
        <begin position="21"/>
        <end position="133"/>
    </location>
</feature>
<keyword evidence="4" id="KW-1185">Reference proteome</keyword>
<dbReference type="GO" id="GO:0009627">
    <property type="term" value="P:systemic acquired resistance"/>
    <property type="evidence" value="ECO:0007669"/>
    <property type="project" value="InterPro"/>
</dbReference>